<proteinExistence type="predicted"/>
<gene>
    <name evidence="7" type="ORF">JCM21714_3240</name>
</gene>
<evidence type="ECO:0000256" key="1">
    <source>
        <dbReference type="ARBA" id="ARBA00022475"/>
    </source>
</evidence>
<dbReference type="PANTHER" id="PTHR30518:SF2">
    <property type="entry name" value="ENDOLYTIC MUREIN TRANSGLYCOSYLASE"/>
    <property type="match status" value="1"/>
</dbReference>
<name>W4VLS5_9BACI</name>
<sequence>MTLAEITAELETGSIQQDPQLRVTIPEGRNIEEIASLYEEHAGIAKADFIEKMQDKAYIKELISLYPNILTEDILHEDIIYPLEGYLFPATYESIKKNQLLIRQLQKCSIKRMM</sequence>
<evidence type="ECO:0000256" key="4">
    <source>
        <dbReference type="ARBA" id="ARBA00023136"/>
    </source>
</evidence>
<evidence type="ECO:0000313" key="7">
    <source>
        <dbReference type="EMBL" id="GAE94106.1"/>
    </source>
</evidence>
<keyword evidence="5" id="KW-0456">Lyase</keyword>
<dbReference type="InterPro" id="IPR003770">
    <property type="entry name" value="MLTG-like"/>
</dbReference>
<evidence type="ECO:0000313" key="8">
    <source>
        <dbReference type="Proteomes" id="UP000019102"/>
    </source>
</evidence>
<accession>W4VLS5</accession>
<dbReference type="EMBL" id="BAVS01000019">
    <property type="protein sequence ID" value="GAE94106.1"/>
    <property type="molecule type" value="Genomic_DNA"/>
</dbReference>
<evidence type="ECO:0000256" key="2">
    <source>
        <dbReference type="ARBA" id="ARBA00022692"/>
    </source>
</evidence>
<keyword evidence="4" id="KW-0472">Membrane</keyword>
<dbReference type="PANTHER" id="PTHR30518">
    <property type="entry name" value="ENDOLYTIC MUREIN TRANSGLYCOSYLASE"/>
    <property type="match status" value="1"/>
</dbReference>
<dbReference type="AlphaFoldDB" id="W4VLS5"/>
<protein>
    <submittedName>
        <fullName evidence="7">Protein YceG like</fullName>
    </submittedName>
</protein>
<keyword evidence="6" id="KW-0961">Cell wall biogenesis/degradation</keyword>
<dbReference type="RefSeq" id="WP_235182810.1">
    <property type="nucleotide sequence ID" value="NZ_BAVS01000019.1"/>
</dbReference>
<keyword evidence="2" id="KW-0812">Transmembrane</keyword>
<dbReference type="Proteomes" id="UP000019102">
    <property type="component" value="Unassembled WGS sequence"/>
</dbReference>
<organism evidence="7 8">
    <name type="scientific">Gracilibacillus boraciitolerans JCM 21714</name>
    <dbReference type="NCBI Taxonomy" id="1298598"/>
    <lineage>
        <taxon>Bacteria</taxon>
        <taxon>Bacillati</taxon>
        <taxon>Bacillota</taxon>
        <taxon>Bacilli</taxon>
        <taxon>Bacillales</taxon>
        <taxon>Bacillaceae</taxon>
        <taxon>Gracilibacillus</taxon>
    </lineage>
</organism>
<keyword evidence="1" id="KW-1003">Cell membrane</keyword>
<dbReference type="GO" id="GO:0016829">
    <property type="term" value="F:lyase activity"/>
    <property type="evidence" value="ECO:0007669"/>
    <property type="project" value="UniProtKB-KW"/>
</dbReference>
<dbReference type="GO" id="GO:0071555">
    <property type="term" value="P:cell wall organization"/>
    <property type="evidence" value="ECO:0007669"/>
    <property type="project" value="UniProtKB-KW"/>
</dbReference>
<dbReference type="Pfam" id="PF02618">
    <property type="entry name" value="YceG"/>
    <property type="match status" value="1"/>
</dbReference>
<evidence type="ECO:0000256" key="6">
    <source>
        <dbReference type="ARBA" id="ARBA00023316"/>
    </source>
</evidence>
<keyword evidence="3" id="KW-1133">Transmembrane helix</keyword>
<evidence type="ECO:0000256" key="5">
    <source>
        <dbReference type="ARBA" id="ARBA00023239"/>
    </source>
</evidence>
<evidence type="ECO:0000256" key="3">
    <source>
        <dbReference type="ARBA" id="ARBA00022989"/>
    </source>
</evidence>
<keyword evidence="8" id="KW-1185">Reference proteome</keyword>
<dbReference type="eggNOG" id="COG1559">
    <property type="taxonomic scope" value="Bacteria"/>
</dbReference>
<dbReference type="STRING" id="1298598.JCM21714_3240"/>
<comment type="caution">
    <text evidence="7">The sequence shown here is derived from an EMBL/GenBank/DDBJ whole genome shotgun (WGS) entry which is preliminary data.</text>
</comment>
<reference evidence="7 8" key="1">
    <citation type="journal article" date="2014" name="Genome Announc.">
        <title>Draft Genome Sequence of the Boron-Tolerant and Moderately Halotolerant Bacterium Gracilibacillus boraciitolerans JCM 21714T.</title>
        <authorList>
            <person name="Ahmed I."/>
            <person name="Oshima K."/>
            <person name="Suda W."/>
            <person name="Kitamura K."/>
            <person name="Iida T."/>
            <person name="Ohmori Y."/>
            <person name="Fujiwara T."/>
            <person name="Hattori M."/>
            <person name="Ohkuma M."/>
        </authorList>
    </citation>
    <scope>NUCLEOTIDE SEQUENCE [LARGE SCALE GENOMIC DNA]</scope>
    <source>
        <strain evidence="7 8">JCM 21714</strain>
    </source>
</reference>